<dbReference type="AlphaFoldDB" id="A0A0A9F2M3"/>
<dbReference type="EMBL" id="GBRH01193505">
    <property type="protein sequence ID" value="JAE04391.1"/>
    <property type="molecule type" value="Transcribed_RNA"/>
</dbReference>
<reference evidence="2" key="1">
    <citation type="submission" date="2014-09" db="EMBL/GenBank/DDBJ databases">
        <authorList>
            <person name="Magalhaes I.L.F."/>
            <person name="Oliveira U."/>
            <person name="Santos F.R."/>
            <person name="Vidigal T.H.D.A."/>
            <person name="Brescovit A.D."/>
            <person name="Santos A.J."/>
        </authorList>
    </citation>
    <scope>NUCLEOTIDE SEQUENCE</scope>
    <source>
        <tissue evidence="2">Shoot tissue taken approximately 20 cm above the soil surface</tissue>
    </source>
</reference>
<evidence type="ECO:0000313" key="2">
    <source>
        <dbReference type="EMBL" id="JAE04391.1"/>
    </source>
</evidence>
<proteinExistence type="predicted"/>
<keyword evidence="1" id="KW-0472">Membrane</keyword>
<organism evidence="2">
    <name type="scientific">Arundo donax</name>
    <name type="common">Giant reed</name>
    <name type="synonym">Donax arundinaceus</name>
    <dbReference type="NCBI Taxonomy" id="35708"/>
    <lineage>
        <taxon>Eukaryota</taxon>
        <taxon>Viridiplantae</taxon>
        <taxon>Streptophyta</taxon>
        <taxon>Embryophyta</taxon>
        <taxon>Tracheophyta</taxon>
        <taxon>Spermatophyta</taxon>
        <taxon>Magnoliopsida</taxon>
        <taxon>Liliopsida</taxon>
        <taxon>Poales</taxon>
        <taxon>Poaceae</taxon>
        <taxon>PACMAD clade</taxon>
        <taxon>Arundinoideae</taxon>
        <taxon>Arundineae</taxon>
        <taxon>Arundo</taxon>
    </lineage>
</organism>
<feature type="transmembrane region" description="Helical" evidence="1">
    <location>
        <begin position="48"/>
        <end position="70"/>
    </location>
</feature>
<keyword evidence="1" id="KW-0812">Transmembrane</keyword>
<evidence type="ECO:0000256" key="1">
    <source>
        <dbReference type="SAM" id="Phobius"/>
    </source>
</evidence>
<sequence length="112" mass="12030">MVHVFKSGTHPSASISSSTLRASSNLLALQSPNTNWLYVMLSGRWPSALILCTISAASSNLPLVVSALWIPSNNSFVLNFHTFSNLLATRLTSSRSGDGPSEMRLMMSGPSF</sequence>
<keyword evidence="1" id="KW-1133">Transmembrane helix</keyword>
<reference evidence="2" key="2">
    <citation type="journal article" date="2015" name="Data Brief">
        <title>Shoot transcriptome of the giant reed, Arundo donax.</title>
        <authorList>
            <person name="Barrero R.A."/>
            <person name="Guerrero F.D."/>
            <person name="Moolhuijzen P."/>
            <person name="Goolsby J.A."/>
            <person name="Tidwell J."/>
            <person name="Bellgard S.E."/>
            <person name="Bellgard M.I."/>
        </authorList>
    </citation>
    <scope>NUCLEOTIDE SEQUENCE</scope>
    <source>
        <tissue evidence="2">Shoot tissue taken approximately 20 cm above the soil surface</tissue>
    </source>
</reference>
<name>A0A0A9F2M3_ARUDO</name>
<protein>
    <submittedName>
        <fullName evidence="2">Uncharacterized protein</fullName>
    </submittedName>
</protein>
<accession>A0A0A9F2M3</accession>